<evidence type="ECO:0000313" key="2">
    <source>
        <dbReference type="EMBL" id="MDD7965491.1"/>
    </source>
</evidence>
<sequence>MDGERAMSAVATPTQWGRCAHRDTMLLDGGGVGLDWSAPVTDVSTAPAEPSGLVFDRRGVAYRSWPDRDRVEPRPHPGGAGAPWPPGVSRRPLGLAVDERNRLYVTEARAGIVRVVDLEADRVLRAVPLASSPLDVAADGAEAVVLTRADVLLRIRGRRGPIGRVAPVAPAPGLAARRVAVLDGEVLVLWSSGEVADVDGRVVAAVDGATDLETVDGVLVVARGRDEVLRRFRRVPGRGVGEIEPLGVRDHDGGAIAATPDGGVAVTTPWGYGRAAGPRVRYPRTGRVVTYRLDARRPRTRWGRVFLDACVPAGTDVRLRFLTAEEDDATDPLPWAPPARTHVGRPDPAPQLPSISALAELTPRRLYRRPTGREWPWAQVAGGDTFETYESPVHAPPGRYLWIVLELTGGEQATPRIRALRVERPGHRLLDMLPRAWSRHEADAGLLHRALAPAEGLLHEIDERAARRSVLVDPVRTPSEALPWLARMLGVALDGNWPEDARRRLLAEAFELYRYRGTVRGLQRMLELALGVPLTVVEAWRLRGLGGAVLGALPSGRPAPAVGATAGRLGGFRVGGQRPGTDGYTATAHRFTVLVPGCLDRTLRARVDAVLEAHQPAHTVAEVCELGIGMVVGQQAHIGLTTFVGPPPGHPRPRVGEGALGEDAVAGTTGEGARLGVTSRTGGWRVG</sequence>
<feature type="region of interest" description="Disordered" evidence="1">
    <location>
        <begin position="665"/>
        <end position="687"/>
    </location>
</feature>
<dbReference type="Proteomes" id="UP001300763">
    <property type="component" value="Unassembled WGS sequence"/>
</dbReference>
<dbReference type="Gene3D" id="2.130.10.10">
    <property type="entry name" value="YVTN repeat-like/Quinoprotein amine dehydrogenase"/>
    <property type="match status" value="1"/>
</dbReference>
<reference evidence="2 3" key="1">
    <citation type="submission" date="2023-02" db="EMBL/GenBank/DDBJ databases">
        <title>Genome sequencing required for Actinomycetospora new species description.</title>
        <authorList>
            <person name="Saimee Y."/>
            <person name="Duangmal K."/>
        </authorList>
    </citation>
    <scope>NUCLEOTIDE SEQUENCE [LARGE SCALE GENOMIC DNA]</scope>
    <source>
        <strain evidence="2 3">DW7H6</strain>
    </source>
</reference>
<comment type="caution">
    <text evidence="2">The sequence shown here is derived from an EMBL/GenBank/DDBJ whole genome shotgun (WGS) entry which is preliminary data.</text>
</comment>
<dbReference type="NCBIfam" id="TIGR01634">
    <property type="entry name" value="tail_P2_I"/>
    <property type="match status" value="1"/>
</dbReference>
<keyword evidence="3" id="KW-1185">Reference proteome</keyword>
<protein>
    <submittedName>
        <fullName evidence="2">Phage tail protein I</fullName>
    </submittedName>
</protein>
<dbReference type="InterPro" id="IPR006521">
    <property type="entry name" value="Tail_protein_I"/>
</dbReference>
<gene>
    <name evidence="2" type="ORF">PGB27_09015</name>
</gene>
<organism evidence="2 3">
    <name type="scientific">Actinomycetospora lemnae</name>
    <dbReference type="NCBI Taxonomy" id="3019891"/>
    <lineage>
        <taxon>Bacteria</taxon>
        <taxon>Bacillati</taxon>
        <taxon>Actinomycetota</taxon>
        <taxon>Actinomycetes</taxon>
        <taxon>Pseudonocardiales</taxon>
        <taxon>Pseudonocardiaceae</taxon>
        <taxon>Actinomycetospora</taxon>
    </lineage>
</organism>
<evidence type="ECO:0000256" key="1">
    <source>
        <dbReference type="SAM" id="MobiDB-lite"/>
    </source>
</evidence>
<dbReference type="SUPFAM" id="SSF63829">
    <property type="entry name" value="Calcium-dependent phosphotriesterase"/>
    <property type="match status" value="1"/>
</dbReference>
<dbReference type="NCBIfam" id="TIGR02242">
    <property type="entry name" value="tail_TIGR02242"/>
    <property type="match status" value="1"/>
</dbReference>
<dbReference type="InterPro" id="IPR015943">
    <property type="entry name" value="WD40/YVTN_repeat-like_dom_sf"/>
</dbReference>
<accession>A0ABT5STJ3</accession>
<name>A0ABT5STJ3_9PSEU</name>
<evidence type="ECO:0000313" key="3">
    <source>
        <dbReference type="Proteomes" id="UP001300763"/>
    </source>
</evidence>
<dbReference type="Pfam" id="PF09684">
    <property type="entry name" value="Tail_P2_I"/>
    <property type="match status" value="1"/>
</dbReference>
<dbReference type="RefSeq" id="WP_274200031.1">
    <property type="nucleotide sequence ID" value="NZ_JAQZAO010000003.1"/>
</dbReference>
<proteinExistence type="predicted"/>
<dbReference type="InterPro" id="IPR011748">
    <property type="entry name" value="Unchr_phage_tail-like"/>
</dbReference>
<feature type="compositionally biased region" description="Basic and acidic residues" evidence="1">
    <location>
        <begin position="66"/>
        <end position="75"/>
    </location>
</feature>
<dbReference type="EMBL" id="JAQZAO010000003">
    <property type="protein sequence ID" value="MDD7965491.1"/>
    <property type="molecule type" value="Genomic_DNA"/>
</dbReference>
<feature type="region of interest" description="Disordered" evidence="1">
    <location>
        <begin position="66"/>
        <end position="90"/>
    </location>
</feature>